<comment type="caution">
    <text evidence="2">The sequence shown here is derived from an EMBL/GenBank/DDBJ whole genome shotgun (WGS) entry which is preliminary data.</text>
</comment>
<name>A0ABT0GI80_9GAMM</name>
<organism evidence="2 3">
    <name type="scientific">Pseudomarimonas salicorniae</name>
    <dbReference type="NCBI Taxonomy" id="2933270"/>
    <lineage>
        <taxon>Bacteria</taxon>
        <taxon>Pseudomonadati</taxon>
        <taxon>Pseudomonadota</taxon>
        <taxon>Gammaproteobacteria</taxon>
        <taxon>Lysobacterales</taxon>
        <taxon>Lysobacteraceae</taxon>
        <taxon>Pseudomarimonas</taxon>
    </lineage>
</organism>
<reference evidence="2" key="1">
    <citation type="submission" date="2022-04" db="EMBL/GenBank/DDBJ databases">
        <title>Lysobacter sp. CAU 1642 isolated from sea sand.</title>
        <authorList>
            <person name="Kim W."/>
        </authorList>
    </citation>
    <scope>NUCLEOTIDE SEQUENCE</scope>
    <source>
        <strain evidence="2">CAU 1642</strain>
    </source>
</reference>
<feature type="domain" description="VOC" evidence="1">
    <location>
        <begin position="10"/>
        <end position="127"/>
    </location>
</feature>
<dbReference type="InterPro" id="IPR041581">
    <property type="entry name" value="Glyoxalase_6"/>
</dbReference>
<dbReference type="PROSITE" id="PS51819">
    <property type="entry name" value="VOC"/>
    <property type="match status" value="1"/>
</dbReference>
<dbReference type="CDD" id="cd06587">
    <property type="entry name" value="VOC"/>
    <property type="match status" value="1"/>
</dbReference>
<dbReference type="Gene3D" id="3.10.180.10">
    <property type="entry name" value="2,3-Dihydroxybiphenyl 1,2-Dioxygenase, domain 1"/>
    <property type="match status" value="1"/>
</dbReference>
<gene>
    <name evidence="2" type="ORF">M0G41_09370</name>
</gene>
<dbReference type="InterPro" id="IPR037523">
    <property type="entry name" value="VOC_core"/>
</dbReference>
<dbReference type="InterPro" id="IPR052164">
    <property type="entry name" value="Anthracycline_SecMetBiosynth"/>
</dbReference>
<protein>
    <submittedName>
        <fullName evidence="2">VOC family protein</fullName>
    </submittedName>
</protein>
<evidence type="ECO:0000259" key="1">
    <source>
        <dbReference type="PROSITE" id="PS51819"/>
    </source>
</evidence>
<dbReference type="SUPFAM" id="SSF54593">
    <property type="entry name" value="Glyoxalase/Bleomycin resistance protein/Dihydroxybiphenyl dioxygenase"/>
    <property type="match status" value="1"/>
</dbReference>
<dbReference type="EMBL" id="JALNMH010000007">
    <property type="protein sequence ID" value="MCK7593879.1"/>
    <property type="molecule type" value="Genomic_DNA"/>
</dbReference>
<dbReference type="Pfam" id="PF18029">
    <property type="entry name" value="Glyoxalase_6"/>
    <property type="match status" value="1"/>
</dbReference>
<sequence>MSDKRARVTGIGGVFFKARDPGALGQWYARHLGLPVQDWGGAVFEWAEAGTGRPACSVWSPFKQDTTYFEPGDRDYMINLRVDDLDALLAQLREEGCEVLDRREDSEQGRFGYVLDPEGQLVELWQPPDAASGGP</sequence>
<proteinExistence type="predicted"/>
<dbReference type="PANTHER" id="PTHR33993">
    <property type="entry name" value="GLYOXALASE-RELATED"/>
    <property type="match status" value="1"/>
</dbReference>
<evidence type="ECO:0000313" key="2">
    <source>
        <dbReference type="EMBL" id="MCK7593879.1"/>
    </source>
</evidence>
<dbReference type="RefSeq" id="WP_248208498.1">
    <property type="nucleotide sequence ID" value="NZ_JALNMH010000007.1"/>
</dbReference>
<accession>A0ABT0GI80</accession>
<keyword evidence="3" id="KW-1185">Reference proteome</keyword>
<dbReference type="Proteomes" id="UP001431449">
    <property type="component" value="Unassembled WGS sequence"/>
</dbReference>
<dbReference type="PANTHER" id="PTHR33993:SF5">
    <property type="entry name" value="GLYOXALASE"/>
    <property type="match status" value="1"/>
</dbReference>
<evidence type="ECO:0000313" key="3">
    <source>
        <dbReference type="Proteomes" id="UP001431449"/>
    </source>
</evidence>
<dbReference type="InterPro" id="IPR029068">
    <property type="entry name" value="Glyas_Bleomycin-R_OHBP_Dase"/>
</dbReference>